<dbReference type="Proteomes" id="UP000075670">
    <property type="component" value="Unassembled WGS sequence"/>
</dbReference>
<comment type="caution">
    <text evidence="1">The sequence shown here is derived from an EMBL/GenBank/DDBJ whole genome shotgun (WGS) entry which is preliminary data.</text>
</comment>
<gene>
    <name evidence="1" type="ORF">MOMUL_19910</name>
</gene>
<dbReference type="RefSeq" id="WP_062284519.1">
    <property type="nucleotide sequence ID" value="NZ_LTBC01000007.1"/>
</dbReference>
<keyword evidence="2" id="KW-1185">Reference proteome</keyword>
<protein>
    <submittedName>
        <fullName evidence="1">Uncharacterized protein</fullName>
    </submittedName>
</protein>
<dbReference type="OrthoDB" id="1727098at2"/>
<accession>A0A151AWQ2</accession>
<dbReference type="PATRIC" id="fig|1122241.3.peg.2118"/>
<proteinExistence type="predicted"/>
<dbReference type="EMBL" id="LTBC01000007">
    <property type="protein sequence ID" value="KYH31847.1"/>
    <property type="molecule type" value="Genomic_DNA"/>
</dbReference>
<name>A0A151AWQ2_9FIRM</name>
<organism evidence="1 2">
    <name type="scientific">Moorella mulderi DSM 14980</name>
    <dbReference type="NCBI Taxonomy" id="1122241"/>
    <lineage>
        <taxon>Bacteria</taxon>
        <taxon>Bacillati</taxon>
        <taxon>Bacillota</taxon>
        <taxon>Clostridia</taxon>
        <taxon>Neomoorellales</taxon>
        <taxon>Neomoorellaceae</taxon>
        <taxon>Neomoorella</taxon>
    </lineage>
</organism>
<reference evidence="1 2" key="1">
    <citation type="submission" date="2016-02" db="EMBL/GenBank/DDBJ databases">
        <title>Genome sequence of Moorella mulderi DSM 14980.</title>
        <authorList>
            <person name="Poehlein A."/>
            <person name="Daniel R."/>
        </authorList>
    </citation>
    <scope>NUCLEOTIDE SEQUENCE [LARGE SCALE GENOMIC DNA]</scope>
    <source>
        <strain evidence="1 2">DSM 14980</strain>
    </source>
</reference>
<evidence type="ECO:0000313" key="1">
    <source>
        <dbReference type="EMBL" id="KYH31847.1"/>
    </source>
</evidence>
<sequence length="76" mass="8962">MNKMTCRDKLVNQEVLEALLDDYLRRKNLPATYKNYLLRLIEGQVNILVHNLLQEIEEERRGLINVADGEIIQPDR</sequence>
<evidence type="ECO:0000313" key="2">
    <source>
        <dbReference type="Proteomes" id="UP000075670"/>
    </source>
</evidence>
<dbReference type="AlphaFoldDB" id="A0A151AWQ2"/>